<proteinExistence type="predicted"/>
<organism evidence="1 2">
    <name type="scientific">Vibrio maritimus</name>
    <dbReference type="NCBI Taxonomy" id="990268"/>
    <lineage>
        <taxon>Bacteria</taxon>
        <taxon>Pseudomonadati</taxon>
        <taxon>Pseudomonadota</taxon>
        <taxon>Gammaproteobacteria</taxon>
        <taxon>Vibrionales</taxon>
        <taxon>Vibrionaceae</taxon>
        <taxon>Vibrio</taxon>
    </lineage>
</organism>
<reference evidence="1 2" key="2">
    <citation type="submission" date="2014-09" db="EMBL/GenBank/DDBJ databases">
        <authorList>
            <consortium name="NBRP consortium"/>
            <person name="Sawabe T."/>
            <person name="Meirelles P."/>
            <person name="Nakanishi M."/>
            <person name="Sayaka M."/>
            <person name="Hattori M."/>
            <person name="Ohkuma M."/>
        </authorList>
    </citation>
    <scope>NUCLEOTIDE SEQUENCE [LARGE SCALE GENOMIC DNA]</scope>
    <source>
        <strain evidence="1 2">JCM 19240</strain>
    </source>
</reference>
<reference evidence="1 2" key="1">
    <citation type="submission" date="2014-09" db="EMBL/GenBank/DDBJ databases">
        <title>Vibrio maritimus JCM 19240. (C210) whole genome shotgun sequence.</title>
        <authorList>
            <person name="Sawabe T."/>
            <person name="Meirelles P."/>
            <person name="Nakanishi M."/>
            <person name="Sayaka M."/>
            <person name="Hattori M."/>
            <person name="Ohkuma M."/>
        </authorList>
    </citation>
    <scope>NUCLEOTIDE SEQUENCE [LARGE SCALE GENOMIC DNA]</scope>
    <source>
        <strain evidence="1 2">JCM 19240</strain>
    </source>
</reference>
<accession>A0A090SY48</accession>
<dbReference type="AlphaFoldDB" id="A0A090SY48"/>
<sequence length="135" mass="15217">MDFRVDLAIVERLPKGCRFGLTLHNLSEKSHANWQLHFVFERFITPDSLSQGNLTQVGTFCSLNIEGTPLYANNHVYVEFCIATAPFKSLNDGIKEAYLNTDSLTQYPVTTSLLYLGQEKTNRIQLAMSLKADTV</sequence>
<protein>
    <submittedName>
        <fullName evidence="1">Beta-N-acetylhexosaminidase</fullName>
    </submittedName>
</protein>
<dbReference type="EMBL" id="BBMT01000002">
    <property type="protein sequence ID" value="GAL32601.1"/>
    <property type="molecule type" value="Genomic_DNA"/>
</dbReference>
<evidence type="ECO:0000313" key="2">
    <source>
        <dbReference type="Proteomes" id="UP000029224"/>
    </source>
</evidence>
<name>A0A090SY48_9VIBR</name>
<keyword evidence="2" id="KW-1185">Reference proteome</keyword>
<evidence type="ECO:0000313" key="1">
    <source>
        <dbReference type="EMBL" id="GAL32601.1"/>
    </source>
</evidence>
<gene>
    <name evidence="1" type="ORF">JCM19240_6033</name>
</gene>
<comment type="caution">
    <text evidence="1">The sequence shown here is derived from an EMBL/GenBank/DDBJ whole genome shotgun (WGS) entry which is preliminary data.</text>
</comment>
<dbReference type="Proteomes" id="UP000029224">
    <property type="component" value="Unassembled WGS sequence"/>
</dbReference>